<dbReference type="EMBL" id="CAFABE010000074">
    <property type="protein sequence ID" value="CAB4832546.1"/>
    <property type="molecule type" value="Genomic_DNA"/>
</dbReference>
<gene>
    <name evidence="1" type="ORF">UFOPK3164_01350</name>
</gene>
<reference evidence="1" key="1">
    <citation type="submission" date="2020-05" db="EMBL/GenBank/DDBJ databases">
        <authorList>
            <person name="Chiriac C."/>
            <person name="Salcher M."/>
            <person name="Ghai R."/>
            <person name="Kavagutti S V."/>
        </authorList>
    </citation>
    <scope>NUCLEOTIDE SEQUENCE</scope>
</reference>
<name>A0A6J7AHU3_9ZZZZ</name>
<sequence>MYAEGRWTPEEIEARLDSSVGVERLELIDKLEEYRLAAEAKEKA</sequence>
<organism evidence="1">
    <name type="scientific">freshwater metagenome</name>
    <dbReference type="NCBI Taxonomy" id="449393"/>
    <lineage>
        <taxon>unclassified sequences</taxon>
        <taxon>metagenomes</taxon>
        <taxon>ecological metagenomes</taxon>
    </lineage>
</organism>
<accession>A0A6J7AHU3</accession>
<protein>
    <submittedName>
        <fullName evidence="1">Unannotated protein</fullName>
    </submittedName>
</protein>
<dbReference type="AlphaFoldDB" id="A0A6J7AHU3"/>
<evidence type="ECO:0000313" key="1">
    <source>
        <dbReference type="EMBL" id="CAB4832546.1"/>
    </source>
</evidence>
<proteinExistence type="predicted"/>